<evidence type="ECO:0000313" key="1">
    <source>
        <dbReference type="EMBL" id="KAJ4713078.1"/>
    </source>
</evidence>
<dbReference type="EMBL" id="CM051401">
    <property type="protein sequence ID" value="KAJ4713078.1"/>
    <property type="molecule type" value="Genomic_DNA"/>
</dbReference>
<evidence type="ECO:0000313" key="2">
    <source>
        <dbReference type="Proteomes" id="UP001164539"/>
    </source>
</evidence>
<dbReference type="Proteomes" id="UP001164539">
    <property type="component" value="Chromosome 8"/>
</dbReference>
<organism evidence="1 2">
    <name type="scientific">Melia azedarach</name>
    <name type="common">Chinaberry tree</name>
    <dbReference type="NCBI Taxonomy" id="155640"/>
    <lineage>
        <taxon>Eukaryota</taxon>
        <taxon>Viridiplantae</taxon>
        <taxon>Streptophyta</taxon>
        <taxon>Embryophyta</taxon>
        <taxon>Tracheophyta</taxon>
        <taxon>Spermatophyta</taxon>
        <taxon>Magnoliopsida</taxon>
        <taxon>eudicotyledons</taxon>
        <taxon>Gunneridae</taxon>
        <taxon>Pentapetalae</taxon>
        <taxon>rosids</taxon>
        <taxon>malvids</taxon>
        <taxon>Sapindales</taxon>
        <taxon>Meliaceae</taxon>
        <taxon>Melia</taxon>
    </lineage>
</organism>
<sequence length="157" mass="18822">MSPYRLIYEKSCHLPIELEHKAYWAVKALNFDLTTAGIQRKLQLSEIEELRNDAYEKFRIYKSKLKATHDKQILRKKFKPHQQIHLYDSRLHLYLGKFKSRWTGPYMVTRVFPNGTIKVKDPTDGQTFKVNGQRLKHYVERIYQLKEITLLALIYHD</sequence>
<reference evidence="1 2" key="1">
    <citation type="journal article" date="2023" name="Science">
        <title>Complex scaffold remodeling in plant triterpene biosynthesis.</title>
        <authorList>
            <person name="De La Pena R."/>
            <person name="Hodgson H."/>
            <person name="Liu J.C."/>
            <person name="Stephenson M.J."/>
            <person name="Martin A.C."/>
            <person name="Owen C."/>
            <person name="Harkess A."/>
            <person name="Leebens-Mack J."/>
            <person name="Jimenez L.E."/>
            <person name="Osbourn A."/>
            <person name="Sattely E.S."/>
        </authorList>
    </citation>
    <scope>NUCLEOTIDE SEQUENCE [LARGE SCALE GENOMIC DNA]</scope>
    <source>
        <strain evidence="2">cv. JPN11</strain>
        <tissue evidence="1">Leaf</tissue>
    </source>
</reference>
<name>A0ACC1XQ84_MELAZ</name>
<protein>
    <submittedName>
        <fullName evidence="1">Pol polyprotein</fullName>
    </submittedName>
</protein>
<proteinExistence type="predicted"/>
<accession>A0ACC1XQ84</accession>
<gene>
    <name evidence="1" type="ORF">OWV82_015222</name>
</gene>
<comment type="caution">
    <text evidence="1">The sequence shown here is derived from an EMBL/GenBank/DDBJ whole genome shotgun (WGS) entry which is preliminary data.</text>
</comment>
<keyword evidence="2" id="KW-1185">Reference proteome</keyword>